<protein>
    <submittedName>
        <fullName evidence="2">Uncharacterized protein</fullName>
    </submittedName>
</protein>
<organism evidence="2 4">
    <name type="scientific">Klebsiella quasivariicola</name>
    <dbReference type="NCBI Taxonomy" id="2026240"/>
    <lineage>
        <taxon>Bacteria</taxon>
        <taxon>Pseudomonadati</taxon>
        <taxon>Pseudomonadota</taxon>
        <taxon>Gammaproteobacteria</taxon>
        <taxon>Enterobacterales</taxon>
        <taxon>Enterobacteriaceae</taxon>
        <taxon>Klebsiella/Raoultella group</taxon>
        <taxon>Klebsiella</taxon>
        <taxon>Klebsiella pneumoniae complex</taxon>
    </lineage>
</organism>
<feature type="transmembrane region" description="Helical" evidence="1">
    <location>
        <begin position="12"/>
        <end position="31"/>
    </location>
</feature>
<gene>
    <name evidence="3" type="ORF">SAMEA3538468_02380</name>
    <name evidence="2" type="ORF">SAMEA3538780_04771</name>
</gene>
<evidence type="ECO:0000313" key="4">
    <source>
        <dbReference type="Proteomes" id="UP000257712"/>
    </source>
</evidence>
<keyword evidence="5" id="KW-1185">Reference proteome</keyword>
<keyword evidence="1" id="KW-0812">Transmembrane</keyword>
<dbReference type="Proteomes" id="UP000257712">
    <property type="component" value="Unassembled WGS sequence"/>
</dbReference>
<evidence type="ECO:0000256" key="1">
    <source>
        <dbReference type="SAM" id="Phobius"/>
    </source>
</evidence>
<name>A0A8B4TXJ6_9ENTR</name>
<keyword evidence="1" id="KW-0472">Membrane</keyword>
<keyword evidence="1" id="KW-1133">Transmembrane helix</keyword>
<dbReference type="GeneID" id="69754530"/>
<evidence type="ECO:0000313" key="2">
    <source>
        <dbReference type="EMBL" id="SXE01774.1"/>
    </source>
</evidence>
<dbReference type="AlphaFoldDB" id="A0A8B4TXJ6"/>
<dbReference type="EMBL" id="UJYZ02000009">
    <property type="protein sequence ID" value="VVJ77090.1"/>
    <property type="molecule type" value="Genomic_DNA"/>
</dbReference>
<proteinExistence type="predicted"/>
<dbReference type="Proteomes" id="UP000259400">
    <property type="component" value="Unassembled WGS sequence"/>
</dbReference>
<dbReference type="EMBL" id="UJZG01000023">
    <property type="protein sequence ID" value="SXE01774.1"/>
    <property type="molecule type" value="Genomic_DNA"/>
</dbReference>
<evidence type="ECO:0000313" key="3">
    <source>
        <dbReference type="EMBL" id="VVJ77090.1"/>
    </source>
</evidence>
<accession>A0A8B4TXJ6</accession>
<evidence type="ECO:0000313" key="5">
    <source>
        <dbReference type="Proteomes" id="UP000259400"/>
    </source>
</evidence>
<comment type="caution">
    <text evidence="2">The sequence shown here is derived from an EMBL/GenBank/DDBJ whole genome shotgun (WGS) entry which is preliminary data.</text>
</comment>
<sequence>MKAQKQKACSKAGFLNLAPLTGIAFASNWLINKLNLKTLPVKTTRMTTNQN</sequence>
<dbReference type="RefSeq" id="WP_165931753.1">
    <property type="nucleotide sequence ID" value="NZ_CAAHGB010000003.1"/>
</dbReference>
<reference evidence="2 4" key="1">
    <citation type="submission" date="2018-08" db="EMBL/GenBank/DDBJ databases">
        <authorList>
            <consortium name="Pathogen Informatics"/>
        </authorList>
    </citation>
    <scope>NUCLEOTIDE SEQUENCE [LARGE SCALE GENOMIC DNA]</scope>
    <source>
        <strain evidence="3 5">EuSCAPE_IL010</strain>
        <strain evidence="2 4">EuSCAPE_IT371</strain>
    </source>
</reference>